<keyword evidence="1" id="KW-1133">Transmembrane helix</keyword>
<protein>
    <recommendedName>
        <fullName evidence="4">DUF3618 domain-containing protein</fullName>
    </recommendedName>
</protein>
<dbReference type="InterPro" id="IPR022062">
    <property type="entry name" value="DUF3618"/>
</dbReference>
<reference evidence="2 3" key="1">
    <citation type="submission" date="2020-07" db="EMBL/GenBank/DDBJ databases">
        <title>Mycobacterium kansasii (former subtype) with zoonotic potential isolated from diseased indoor pet cat, Japan.</title>
        <authorList>
            <person name="Fukano H."/>
            <person name="Terazono T."/>
            <person name="Hoshino Y."/>
        </authorList>
    </citation>
    <scope>NUCLEOTIDE SEQUENCE [LARGE SCALE GENOMIC DNA]</scope>
    <source>
        <strain evidence="2 3">Kuro-I</strain>
    </source>
</reference>
<evidence type="ECO:0000256" key="1">
    <source>
        <dbReference type="SAM" id="Phobius"/>
    </source>
</evidence>
<evidence type="ECO:0000313" key="3">
    <source>
        <dbReference type="Proteomes" id="UP000516380"/>
    </source>
</evidence>
<evidence type="ECO:0000313" key="2">
    <source>
        <dbReference type="EMBL" id="BCI86798.1"/>
    </source>
</evidence>
<dbReference type="AlphaFoldDB" id="A0A7G1IE93"/>
<keyword evidence="3" id="KW-1185">Reference proteome</keyword>
<proteinExistence type="predicted"/>
<sequence>MEDRHVADRDPETIKQEIDLARDQLAATVDSLVERANPRRLADDVKAKVIEFVTKPAVTVTLVGVGSVVVIVVIRNIRNR</sequence>
<gene>
    <name evidence="2" type="ORF">NIIDMKKI_20040</name>
</gene>
<name>A0A7G1IE93_MYCKA</name>
<dbReference type="Pfam" id="PF12277">
    <property type="entry name" value="DUF3618"/>
    <property type="match status" value="1"/>
</dbReference>
<accession>A0A7G1IE93</accession>
<organism evidence="2 3">
    <name type="scientific">Mycobacterium kansasii</name>
    <dbReference type="NCBI Taxonomy" id="1768"/>
    <lineage>
        <taxon>Bacteria</taxon>
        <taxon>Bacillati</taxon>
        <taxon>Actinomycetota</taxon>
        <taxon>Actinomycetes</taxon>
        <taxon>Mycobacteriales</taxon>
        <taxon>Mycobacteriaceae</taxon>
        <taxon>Mycobacterium</taxon>
    </lineage>
</organism>
<keyword evidence="1" id="KW-0472">Membrane</keyword>
<dbReference type="EMBL" id="AP023343">
    <property type="protein sequence ID" value="BCI86798.1"/>
    <property type="molecule type" value="Genomic_DNA"/>
</dbReference>
<evidence type="ECO:0008006" key="4">
    <source>
        <dbReference type="Google" id="ProtNLM"/>
    </source>
</evidence>
<dbReference type="Proteomes" id="UP000516380">
    <property type="component" value="Chromosome"/>
</dbReference>
<feature type="transmembrane region" description="Helical" evidence="1">
    <location>
        <begin position="57"/>
        <end position="77"/>
    </location>
</feature>
<keyword evidence="1" id="KW-0812">Transmembrane</keyword>